<dbReference type="AlphaFoldDB" id="A0A1F7TK63"/>
<reference evidence="1 2" key="1">
    <citation type="journal article" date="2016" name="Nat. Commun.">
        <title>Thousands of microbial genomes shed light on interconnected biogeochemical processes in an aquifer system.</title>
        <authorList>
            <person name="Anantharaman K."/>
            <person name="Brown C.T."/>
            <person name="Hug L.A."/>
            <person name="Sharon I."/>
            <person name="Castelle C.J."/>
            <person name="Probst A.J."/>
            <person name="Thomas B.C."/>
            <person name="Singh A."/>
            <person name="Wilkins M.J."/>
            <person name="Karaoz U."/>
            <person name="Brodie E.L."/>
            <person name="Williams K.H."/>
            <person name="Hubbard S.S."/>
            <person name="Banfield J.F."/>
        </authorList>
    </citation>
    <scope>NUCLEOTIDE SEQUENCE [LARGE SCALE GENOMIC DNA]</scope>
</reference>
<sequence length="358" mass="40300">MGDNKKQPSEFERLIDGTPLWAHLGQMKIEDRMGASEGSFIALAQKLDDTNTLLYLKACLALIRHLLKDDPDEQGRALAAFVVRTWPQIPEVRDGVGRLCEQDGSTTETYKIKNPCLLETKRLMLNTLMRRWGETKDAAEAAWLFAFLCSIKVLEHDQNGYEKRSGIVDDMFREACGRASVDRILQTLELGEDAGGAVDASKLEILALNLGRKAPTFVSEACRAWQQARPIDDRDMKPSPATRLSGRLLREVAALERLAESLVTAVGVKKDSYVSGPRIKEIAYPSLDRIDLTIEIHLPWHQPDEFKEKATDAFIELRTKAVAWQKGHEDIVVMLKGVVSGDPWFSKEPRFTDEKLIR</sequence>
<evidence type="ECO:0000313" key="2">
    <source>
        <dbReference type="Proteomes" id="UP000177885"/>
    </source>
</evidence>
<protein>
    <submittedName>
        <fullName evidence="1">Uncharacterized protein</fullName>
    </submittedName>
</protein>
<dbReference type="EMBL" id="MGDT01000007">
    <property type="protein sequence ID" value="OGL66342.1"/>
    <property type="molecule type" value="Genomic_DNA"/>
</dbReference>
<gene>
    <name evidence="1" type="ORF">A2856_01435</name>
</gene>
<comment type="caution">
    <text evidence="1">The sequence shown here is derived from an EMBL/GenBank/DDBJ whole genome shotgun (WGS) entry which is preliminary data.</text>
</comment>
<dbReference type="Proteomes" id="UP000177885">
    <property type="component" value="Unassembled WGS sequence"/>
</dbReference>
<dbReference type="STRING" id="1802385.A2856_01435"/>
<organism evidence="1 2">
    <name type="scientific">Candidatus Uhrbacteria bacterium RIFCSPHIGHO2_01_FULL_63_20</name>
    <dbReference type="NCBI Taxonomy" id="1802385"/>
    <lineage>
        <taxon>Bacteria</taxon>
        <taxon>Candidatus Uhriibacteriota</taxon>
    </lineage>
</organism>
<proteinExistence type="predicted"/>
<evidence type="ECO:0000313" key="1">
    <source>
        <dbReference type="EMBL" id="OGL66342.1"/>
    </source>
</evidence>
<accession>A0A1F7TK63</accession>
<name>A0A1F7TK63_9BACT</name>